<dbReference type="EMBL" id="MH908921">
    <property type="protein sequence ID" value="AYM54322.1"/>
    <property type="molecule type" value="Genomic_DNA"/>
</dbReference>
<name>A0A3S5GYC4_SORCE</name>
<reference evidence="2" key="1">
    <citation type="journal article" date="2018" name="J. Ind. Microbiol. Biotechnol.">
        <title>Genome mining reveals uncommon alkylpyrones as type III PKS products from myxobacteria.</title>
        <authorList>
            <person name="Hug J.J."/>
            <person name="Panter F."/>
            <person name="Krug D."/>
            <person name="Muller R."/>
        </authorList>
    </citation>
    <scope>NUCLEOTIDE SEQUENCE</scope>
    <source>
        <strain evidence="2">So ce1128</strain>
    </source>
</reference>
<organism evidence="2">
    <name type="scientific">Sorangium cellulosum</name>
    <name type="common">Polyangium cellulosum</name>
    <dbReference type="NCBI Taxonomy" id="56"/>
    <lineage>
        <taxon>Bacteria</taxon>
        <taxon>Pseudomonadati</taxon>
        <taxon>Myxococcota</taxon>
        <taxon>Polyangia</taxon>
        <taxon>Polyangiales</taxon>
        <taxon>Polyangiaceae</taxon>
        <taxon>Sorangium</taxon>
    </lineage>
</organism>
<dbReference type="AlphaFoldDB" id="A0A3S5GYC4"/>
<feature type="region of interest" description="Disordered" evidence="1">
    <location>
        <begin position="172"/>
        <end position="203"/>
    </location>
</feature>
<dbReference type="PANTHER" id="PTHR32487:SF0">
    <property type="entry name" value="3-OXO-DELTA(4,5)-STEROID 5-BETA-REDUCTASE"/>
    <property type="match status" value="1"/>
</dbReference>
<sequence>MAGGEPARGQAASLELPDAQGHVEAPAHEVDDLVREMDIHADARVRLRERLEERAQAATPEIGRRGDAQTAPQRALPAHVFFAAYQDRPTWAELVPPNLAMLVNVVEAIEPVASGLQHISLMQGYKVYGAHLGPFKTPARETDAPHMPPEFNVDQQAFLEARQKGKAWSRSAIRPSVRCSGGSSRTSAGARSSLEPGAAHSRHPLRARSYALSHRFDSTFRLSFSQSSSLHRSSPANAAACWRARMLTCASSTARRSRFASFSISTEARPRRSRSR</sequence>
<proteinExistence type="predicted"/>
<dbReference type="PANTHER" id="PTHR32487">
    <property type="entry name" value="3-OXO-DELTA(4,5)-STEROID 5-BETA-REDUCTASE"/>
    <property type="match status" value="1"/>
</dbReference>
<feature type="compositionally biased region" description="Low complexity" evidence="1">
    <location>
        <begin position="254"/>
        <end position="266"/>
    </location>
</feature>
<evidence type="ECO:0000256" key="1">
    <source>
        <dbReference type="SAM" id="MobiDB-lite"/>
    </source>
</evidence>
<protein>
    <submittedName>
        <fullName evidence="2">Uncharacterized protein</fullName>
    </submittedName>
</protein>
<feature type="region of interest" description="Disordered" evidence="1">
    <location>
        <begin position="254"/>
        <end position="276"/>
    </location>
</feature>
<dbReference type="Gene3D" id="3.40.50.720">
    <property type="entry name" value="NAD(P)-binding Rossmann-like Domain"/>
    <property type="match status" value="1"/>
</dbReference>
<feature type="compositionally biased region" description="Low complexity" evidence="1">
    <location>
        <begin position="180"/>
        <end position="193"/>
    </location>
</feature>
<evidence type="ECO:0000313" key="2">
    <source>
        <dbReference type="EMBL" id="AYM54322.1"/>
    </source>
</evidence>
<accession>A0A3S5GYC4</accession>